<dbReference type="RefSeq" id="WP_379867786.1">
    <property type="nucleotide sequence ID" value="NZ_JBHTBW010000087.1"/>
</dbReference>
<keyword evidence="2" id="KW-1185">Reference proteome</keyword>
<protein>
    <recommendedName>
        <fullName evidence="3">DNA (cytosine-5-)-methyltransferase</fullName>
    </recommendedName>
</protein>
<organism evidence="1 2">
    <name type="scientific">Laceyella putida</name>
    <dbReference type="NCBI Taxonomy" id="110101"/>
    <lineage>
        <taxon>Bacteria</taxon>
        <taxon>Bacillati</taxon>
        <taxon>Bacillota</taxon>
        <taxon>Bacilli</taxon>
        <taxon>Bacillales</taxon>
        <taxon>Thermoactinomycetaceae</taxon>
        <taxon>Laceyella</taxon>
    </lineage>
</organism>
<dbReference type="Proteomes" id="UP001596500">
    <property type="component" value="Unassembled WGS sequence"/>
</dbReference>
<evidence type="ECO:0008006" key="3">
    <source>
        <dbReference type="Google" id="ProtNLM"/>
    </source>
</evidence>
<evidence type="ECO:0000313" key="1">
    <source>
        <dbReference type="EMBL" id="MFC7443455.1"/>
    </source>
</evidence>
<reference evidence="2" key="1">
    <citation type="journal article" date="2019" name="Int. J. Syst. Evol. Microbiol.">
        <title>The Global Catalogue of Microorganisms (GCM) 10K type strain sequencing project: providing services to taxonomists for standard genome sequencing and annotation.</title>
        <authorList>
            <consortium name="The Broad Institute Genomics Platform"/>
            <consortium name="The Broad Institute Genome Sequencing Center for Infectious Disease"/>
            <person name="Wu L."/>
            <person name="Ma J."/>
        </authorList>
    </citation>
    <scope>NUCLEOTIDE SEQUENCE [LARGE SCALE GENOMIC DNA]</scope>
    <source>
        <strain evidence="2">CGMCC 1.12942</strain>
    </source>
</reference>
<dbReference type="EMBL" id="JBHTBW010000087">
    <property type="protein sequence ID" value="MFC7443455.1"/>
    <property type="molecule type" value="Genomic_DNA"/>
</dbReference>
<accession>A0ABW2RQV6</accession>
<comment type="caution">
    <text evidence="1">The sequence shown here is derived from an EMBL/GenBank/DDBJ whole genome shotgun (WGS) entry which is preliminary data.</text>
</comment>
<evidence type="ECO:0000313" key="2">
    <source>
        <dbReference type="Proteomes" id="UP001596500"/>
    </source>
</evidence>
<gene>
    <name evidence="1" type="ORF">ACFQNG_20565</name>
</gene>
<sequence>MKFKVSHLFCGSGGGAVGFGQAREEWRGMVGTYENVVGMDADPEACADFRWLTGAPAEQMALSFYLNRIFS</sequence>
<name>A0ABW2RQV6_9BACL</name>
<proteinExistence type="predicted"/>